<dbReference type="InterPro" id="IPR002888">
    <property type="entry name" value="2Fe-2S-bd"/>
</dbReference>
<reference evidence="7" key="1">
    <citation type="submission" date="2022-03" db="EMBL/GenBank/DDBJ databases">
        <title>Identification of a novel bacterium isolated from mangrove sediments.</title>
        <authorList>
            <person name="Pan X."/>
        </authorList>
    </citation>
    <scope>NUCLEOTIDE SEQUENCE</scope>
    <source>
        <strain evidence="7">B2637</strain>
    </source>
</reference>
<dbReference type="SUPFAM" id="SSF47741">
    <property type="entry name" value="CO dehydrogenase ISP C-domain like"/>
    <property type="match status" value="1"/>
</dbReference>
<accession>A0ABT0AGR2</accession>
<comment type="caution">
    <text evidence="7">The sequence shown here is derived from an EMBL/GenBank/DDBJ whole genome shotgun (WGS) entry which is preliminary data.</text>
</comment>
<dbReference type="CDD" id="cd00207">
    <property type="entry name" value="fer2"/>
    <property type="match status" value="1"/>
</dbReference>
<name>A0ABT0AGR2_9SPHN</name>
<evidence type="ECO:0000256" key="5">
    <source>
        <dbReference type="ARBA" id="ARBA00023014"/>
    </source>
</evidence>
<dbReference type="InterPro" id="IPR036884">
    <property type="entry name" value="2Fe-2S-bd_dom_sf"/>
</dbReference>
<keyword evidence="8" id="KW-1185">Reference proteome</keyword>
<keyword evidence="1" id="KW-0001">2Fe-2S</keyword>
<dbReference type="InterPro" id="IPR006058">
    <property type="entry name" value="2Fe2S_fd_BS"/>
</dbReference>
<dbReference type="PROSITE" id="PS51085">
    <property type="entry name" value="2FE2S_FER_2"/>
    <property type="match status" value="1"/>
</dbReference>
<evidence type="ECO:0000313" key="8">
    <source>
        <dbReference type="Proteomes" id="UP001162802"/>
    </source>
</evidence>
<dbReference type="InterPro" id="IPR051452">
    <property type="entry name" value="Diverse_Oxidoreductases"/>
</dbReference>
<evidence type="ECO:0000256" key="4">
    <source>
        <dbReference type="ARBA" id="ARBA00023004"/>
    </source>
</evidence>
<dbReference type="EMBL" id="JALHAT010000039">
    <property type="protein sequence ID" value="MCJ1962381.1"/>
    <property type="molecule type" value="Genomic_DNA"/>
</dbReference>
<dbReference type="Pfam" id="PF01799">
    <property type="entry name" value="Fer2_2"/>
    <property type="match status" value="1"/>
</dbReference>
<dbReference type="Proteomes" id="UP001162802">
    <property type="component" value="Unassembled WGS sequence"/>
</dbReference>
<evidence type="ECO:0000256" key="2">
    <source>
        <dbReference type="ARBA" id="ARBA00022723"/>
    </source>
</evidence>
<organism evidence="7 8">
    <name type="scientific">Novosphingobium mangrovi</name>
    <name type="common">ex Hu et al. 2023</name>
    <dbReference type="NCBI Taxonomy" id="2930094"/>
    <lineage>
        <taxon>Bacteria</taxon>
        <taxon>Pseudomonadati</taxon>
        <taxon>Pseudomonadota</taxon>
        <taxon>Alphaproteobacteria</taxon>
        <taxon>Sphingomonadales</taxon>
        <taxon>Sphingomonadaceae</taxon>
        <taxon>Novosphingobium</taxon>
    </lineage>
</organism>
<evidence type="ECO:0000259" key="6">
    <source>
        <dbReference type="PROSITE" id="PS51085"/>
    </source>
</evidence>
<dbReference type="InterPro" id="IPR036010">
    <property type="entry name" value="2Fe-2S_ferredoxin-like_sf"/>
</dbReference>
<feature type="domain" description="2Fe-2S ferredoxin-type" evidence="6">
    <location>
        <begin position="1"/>
        <end position="77"/>
    </location>
</feature>
<dbReference type="Gene3D" id="3.10.20.30">
    <property type="match status" value="1"/>
</dbReference>
<sequence>MAITLTINGTSTTLDAEGDMPLLWALRDLAGLTGTKFGCGAGHCGACTVHLDGEASRACSVTLEEAAGHSIVTIEGVTGATASKVQDAWLRHQVAQCGYCQPGQIMTAIALLEAGYGDAETVEAVMSGNLCRCATYLRIRAAVLDAAV</sequence>
<proteinExistence type="predicted"/>
<keyword evidence="5" id="KW-0411">Iron-sulfur</keyword>
<dbReference type="Pfam" id="PF00111">
    <property type="entry name" value="Fer2"/>
    <property type="match status" value="1"/>
</dbReference>
<dbReference type="InterPro" id="IPR001041">
    <property type="entry name" value="2Fe-2S_ferredoxin-type"/>
</dbReference>
<dbReference type="RefSeq" id="WP_243802290.1">
    <property type="nucleotide sequence ID" value="NZ_JALHAT010000039.1"/>
</dbReference>
<dbReference type="PROSITE" id="PS00197">
    <property type="entry name" value="2FE2S_FER_1"/>
    <property type="match status" value="1"/>
</dbReference>
<dbReference type="InterPro" id="IPR012675">
    <property type="entry name" value="Beta-grasp_dom_sf"/>
</dbReference>
<keyword evidence="3" id="KW-0560">Oxidoreductase</keyword>
<keyword evidence="4" id="KW-0408">Iron</keyword>
<evidence type="ECO:0000256" key="1">
    <source>
        <dbReference type="ARBA" id="ARBA00022714"/>
    </source>
</evidence>
<keyword evidence="2" id="KW-0479">Metal-binding</keyword>
<evidence type="ECO:0000256" key="3">
    <source>
        <dbReference type="ARBA" id="ARBA00023002"/>
    </source>
</evidence>
<dbReference type="Gene3D" id="1.10.150.120">
    <property type="entry name" value="[2Fe-2S]-binding domain"/>
    <property type="match status" value="1"/>
</dbReference>
<dbReference type="PANTHER" id="PTHR44379">
    <property type="entry name" value="OXIDOREDUCTASE WITH IRON-SULFUR SUBUNIT"/>
    <property type="match status" value="1"/>
</dbReference>
<evidence type="ECO:0000313" key="7">
    <source>
        <dbReference type="EMBL" id="MCJ1962381.1"/>
    </source>
</evidence>
<protein>
    <submittedName>
        <fullName evidence="7">(2Fe-2S)-binding protein</fullName>
    </submittedName>
</protein>
<gene>
    <name evidence="7" type="ORF">MTR65_16935</name>
</gene>
<dbReference type="SUPFAM" id="SSF54292">
    <property type="entry name" value="2Fe-2S ferredoxin-like"/>
    <property type="match status" value="1"/>
</dbReference>
<dbReference type="PANTHER" id="PTHR44379:SF2">
    <property type="entry name" value="BLR6218 PROTEIN"/>
    <property type="match status" value="1"/>
</dbReference>